<dbReference type="InterPro" id="IPR003016">
    <property type="entry name" value="2-oxoA_DH_lipoyl-BS"/>
</dbReference>
<keyword evidence="2 3" id="KW-0450">Lipoyl</keyword>
<organism evidence="5 6">
    <name type="scientific">Paludisphaera mucosa</name>
    <dbReference type="NCBI Taxonomy" id="3030827"/>
    <lineage>
        <taxon>Bacteria</taxon>
        <taxon>Pseudomonadati</taxon>
        <taxon>Planctomycetota</taxon>
        <taxon>Planctomycetia</taxon>
        <taxon>Isosphaerales</taxon>
        <taxon>Isosphaeraceae</taxon>
        <taxon>Paludisphaera</taxon>
    </lineage>
</organism>
<comment type="caution">
    <text evidence="5">The sequence shown here is derived from an EMBL/GenBank/DDBJ whole genome shotgun (WGS) entry which is preliminary data.</text>
</comment>
<dbReference type="PANTHER" id="PTHR11715">
    <property type="entry name" value="GLYCINE CLEAVAGE SYSTEM H PROTEIN"/>
    <property type="match status" value="1"/>
</dbReference>
<evidence type="ECO:0000313" key="6">
    <source>
        <dbReference type="Proteomes" id="UP001216907"/>
    </source>
</evidence>
<dbReference type="InterPro" id="IPR033753">
    <property type="entry name" value="GCV_H/Fam206"/>
</dbReference>
<feature type="domain" description="Lipoyl-binding" evidence="4">
    <location>
        <begin position="21"/>
        <end position="103"/>
    </location>
</feature>
<dbReference type="InterPro" id="IPR002930">
    <property type="entry name" value="GCV_H"/>
</dbReference>
<dbReference type="EMBL" id="JARRAG010000001">
    <property type="protein sequence ID" value="MDG3003027.1"/>
    <property type="molecule type" value="Genomic_DNA"/>
</dbReference>
<dbReference type="SUPFAM" id="SSF51230">
    <property type="entry name" value="Single hybrid motif"/>
    <property type="match status" value="1"/>
</dbReference>
<dbReference type="Proteomes" id="UP001216907">
    <property type="component" value="Unassembled WGS sequence"/>
</dbReference>
<dbReference type="NCBIfam" id="TIGR00527">
    <property type="entry name" value="gcvH"/>
    <property type="match status" value="1"/>
</dbReference>
<dbReference type="NCBIfam" id="NF002270">
    <property type="entry name" value="PRK01202.1"/>
    <property type="match status" value="1"/>
</dbReference>
<dbReference type="InterPro" id="IPR011053">
    <property type="entry name" value="Single_hybrid_motif"/>
</dbReference>
<dbReference type="Pfam" id="PF01597">
    <property type="entry name" value="GCV_H"/>
    <property type="match status" value="1"/>
</dbReference>
<gene>
    <name evidence="3 5" type="primary">gcvH</name>
    <name evidence="5" type="ORF">PZE19_04550</name>
</gene>
<comment type="similarity">
    <text evidence="1 3">Belongs to the GcvH family.</text>
</comment>
<dbReference type="RefSeq" id="WP_277859385.1">
    <property type="nucleotide sequence ID" value="NZ_JARRAG010000001.1"/>
</dbReference>
<dbReference type="PROSITE" id="PS00189">
    <property type="entry name" value="LIPOYL"/>
    <property type="match status" value="1"/>
</dbReference>
<feature type="modified residue" description="N6-lipoyllysine" evidence="3">
    <location>
        <position position="62"/>
    </location>
</feature>
<name>A0ABT6F615_9BACT</name>
<evidence type="ECO:0000256" key="1">
    <source>
        <dbReference type="ARBA" id="ARBA00009249"/>
    </source>
</evidence>
<keyword evidence="6" id="KW-1185">Reference proteome</keyword>
<comment type="function">
    <text evidence="3">The glycine cleavage system catalyzes the degradation of glycine. The H protein shuttles the methylamine group of glycine from the P protein to the T protein.</text>
</comment>
<proteinExistence type="inferred from homology"/>
<accession>A0ABT6F615</accession>
<dbReference type="InterPro" id="IPR017453">
    <property type="entry name" value="GCV_H_sub"/>
</dbReference>
<dbReference type="HAMAP" id="MF_00272">
    <property type="entry name" value="GcvH"/>
    <property type="match status" value="1"/>
</dbReference>
<comment type="cofactor">
    <cofactor evidence="3">
        <name>(R)-lipoate</name>
        <dbReference type="ChEBI" id="CHEBI:83088"/>
    </cofactor>
    <text evidence="3">Binds 1 lipoyl cofactor covalently.</text>
</comment>
<sequence length="128" mass="14082">MDPKKFRYSPTHEWVDVEGDTAVVGLSKFAVDQLTDLLTIELPKVGARLTAGKSFGEVESVKSVNDLYAPISGEVVEVNQALLDDVQVLSEDPYVKGWLVKIKVDDPAEAGKLLDHSAYEIKIAEDEH</sequence>
<evidence type="ECO:0000256" key="2">
    <source>
        <dbReference type="ARBA" id="ARBA00022823"/>
    </source>
</evidence>
<dbReference type="PANTHER" id="PTHR11715:SF3">
    <property type="entry name" value="GLYCINE CLEAVAGE SYSTEM H PROTEIN-RELATED"/>
    <property type="match status" value="1"/>
</dbReference>
<dbReference type="PROSITE" id="PS50968">
    <property type="entry name" value="BIOTINYL_LIPOYL"/>
    <property type="match status" value="1"/>
</dbReference>
<evidence type="ECO:0000259" key="4">
    <source>
        <dbReference type="PROSITE" id="PS50968"/>
    </source>
</evidence>
<protein>
    <recommendedName>
        <fullName evidence="3">Glycine cleavage system H protein</fullName>
    </recommendedName>
</protein>
<dbReference type="Gene3D" id="2.40.50.100">
    <property type="match status" value="1"/>
</dbReference>
<dbReference type="CDD" id="cd06848">
    <property type="entry name" value="GCS_H"/>
    <property type="match status" value="1"/>
</dbReference>
<evidence type="ECO:0000313" key="5">
    <source>
        <dbReference type="EMBL" id="MDG3003027.1"/>
    </source>
</evidence>
<dbReference type="InterPro" id="IPR000089">
    <property type="entry name" value="Biotin_lipoyl"/>
</dbReference>
<evidence type="ECO:0000256" key="3">
    <source>
        <dbReference type="HAMAP-Rule" id="MF_00272"/>
    </source>
</evidence>
<comment type="subunit">
    <text evidence="3">The glycine cleavage system is composed of four proteins: P, T, L and H.</text>
</comment>
<reference evidence="5 6" key="1">
    <citation type="submission" date="2023-03" db="EMBL/GenBank/DDBJ databases">
        <title>Paludisphaera mucosa sp. nov. a novel planctomycete from northern fen.</title>
        <authorList>
            <person name="Ivanova A."/>
        </authorList>
    </citation>
    <scope>NUCLEOTIDE SEQUENCE [LARGE SCALE GENOMIC DNA]</scope>
    <source>
        <strain evidence="5 6">Pla2</strain>
    </source>
</reference>